<evidence type="ECO:0000256" key="2">
    <source>
        <dbReference type="ARBA" id="ARBA00023080"/>
    </source>
</evidence>
<reference evidence="3 4" key="1">
    <citation type="journal article" date="2018" name="PLoS ONE">
        <title>The draft genome of Kipferlia bialata reveals reductive genome evolution in fornicate parasites.</title>
        <authorList>
            <person name="Tanifuji G."/>
            <person name="Takabayashi S."/>
            <person name="Kume K."/>
            <person name="Takagi M."/>
            <person name="Nakayama T."/>
            <person name="Kamikawa R."/>
            <person name="Inagaki Y."/>
            <person name="Hashimoto T."/>
        </authorList>
    </citation>
    <scope>NUCLEOTIDE SEQUENCE [LARGE SCALE GENOMIC DNA]</scope>
    <source>
        <strain evidence="3">NY0173</strain>
    </source>
</reference>
<dbReference type="CDD" id="cd07557">
    <property type="entry name" value="trimeric_dUTPase"/>
    <property type="match status" value="1"/>
</dbReference>
<dbReference type="Proteomes" id="UP000265618">
    <property type="component" value="Unassembled WGS sequence"/>
</dbReference>
<evidence type="ECO:0000313" key="3">
    <source>
        <dbReference type="EMBL" id="GIQ84715.1"/>
    </source>
</evidence>
<sequence length="161" mass="17714">EIELGNLSINPSPPLSAFGPASVDLTLSNEFRTFVSSADPILVTADIDYRDHTETIIIPEGGYFELKAGESCLGITEETLDLPPTLCGLLEGRSRFARLGIAVHVTASFMNPGICNRQVLEIFNCSPRTIRLVPGIRLCQFIFLRMHGEAKYEGRFKAQSL</sequence>
<dbReference type="GO" id="GO:0006229">
    <property type="term" value="P:dUTP biosynthetic process"/>
    <property type="evidence" value="ECO:0007669"/>
    <property type="project" value="InterPro"/>
</dbReference>
<dbReference type="PANTHER" id="PTHR42680">
    <property type="entry name" value="DCTP DEAMINASE"/>
    <property type="match status" value="1"/>
</dbReference>
<dbReference type="GO" id="GO:0008829">
    <property type="term" value="F:dCTP deaminase activity"/>
    <property type="evidence" value="ECO:0007669"/>
    <property type="project" value="InterPro"/>
</dbReference>
<dbReference type="AlphaFoldDB" id="A0A9K3CZC3"/>
<gene>
    <name evidence="3" type="ORF">KIPB_006263</name>
</gene>
<organism evidence="3 4">
    <name type="scientific">Kipferlia bialata</name>
    <dbReference type="NCBI Taxonomy" id="797122"/>
    <lineage>
        <taxon>Eukaryota</taxon>
        <taxon>Metamonada</taxon>
        <taxon>Carpediemonas-like organisms</taxon>
        <taxon>Kipferlia</taxon>
    </lineage>
</organism>
<dbReference type="EMBL" id="BDIP01001590">
    <property type="protein sequence ID" value="GIQ84715.1"/>
    <property type="molecule type" value="Genomic_DNA"/>
</dbReference>
<dbReference type="NCBIfam" id="TIGR02274">
    <property type="entry name" value="dCTP_deam"/>
    <property type="match status" value="1"/>
</dbReference>
<dbReference type="InterPro" id="IPR011962">
    <property type="entry name" value="dCTP_deaminase"/>
</dbReference>
<dbReference type="PANTHER" id="PTHR42680:SF3">
    <property type="entry name" value="DCTP DEAMINASE"/>
    <property type="match status" value="1"/>
</dbReference>
<proteinExistence type="predicted"/>
<feature type="non-terminal residue" evidence="3">
    <location>
        <position position="1"/>
    </location>
</feature>
<evidence type="ECO:0000313" key="4">
    <source>
        <dbReference type="Proteomes" id="UP000265618"/>
    </source>
</evidence>
<dbReference type="InterPro" id="IPR036157">
    <property type="entry name" value="dUTPase-like_sf"/>
</dbReference>
<dbReference type="InterPro" id="IPR033704">
    <property type="entry name" value="dUTPase_trimeric"/>
</dbReference>
<comment type="caution">
    <text evidence="3">The sequence shown here is derived from an EMBL/GenBank/DDBJ whole genome shotgun (WGS) entry which is preliminary data.</text>
</comment>
<keyword evidence="1" id="KW-0378">Hydrolase</keyword>
<keyword evidence="4" id="KW-1185">Reference proteome</keyword>
<name>A0A9K3CZC3_9EUKA</name>
<dbReference type="Pfam" id="PF22769">
    <property type="entry name" value="DCD"/>
    <property type="match status" value="1"/>
</dbReference>
<accession>A0A9K3CZC3</accession>
<dbReference type="OrthoDB" id="2304873at2759"/>
<dbReference type="Gene3D" id="2.70.40.10">
    <property type="match status" value="1"/>
</dbReference>
<evidence type="ECO:0000256" key="1">
    <source>
        <dbReference type="ARBA" id="ARBA00022801"/>
    </source>
</evidence>
<dbReference type="SUPFAM" id="SSF51283">
    <property type="entry name" value="dUTPase-like"/>
    <property type="match status" value="1"/>
</dbReference>
<protein>
    <submittedName>
        <fullName evidence="3">Deoxycytidine triphosphate deaminase</fullName>
    </submittedName>
</protein>
<keyword evidence="2" id="KW-0546">Nucleotide metabolism</keyword>